<evidence type="ECO:0000313" key="5">
    <source>
        <dbReference type="EMBL" id="GHH25691.1"/>
    </source>
</evidence>
<dbReference type="EMBL" id="BNAY01000006">
    <property type="protein sequence ID" value="GHH25691.1"/>
    <property type="molecule type" value="Genomic_DNA"/>
</dbReference>
<gene>
    <name evidence="5" type="primary">ftsK</name>
    <name evidence="5" type="ORF">GCM10017790_51680</name>
</gene>
<evidence type="ECO:0000259" key="4">
    <source>
        <dbReference type="Pfam" id="PF01580"/>
    </source>
</evidence>
<dbReference type="InterPro" id="IPR050206">
    <property type="entry name" value="FtsK/SpoIIIE/SftA"/>
</dbReference>
<keyword evidence="3" id="KW-0812">Transmembrane</keyword>
<dbReference type="InterPro" id="IPR002543">
    <property type="entry name" value="FtsK_dom"/>
</dbReference>
<organism evidence="5 6">
    <name type="scientific">Amycolatopsis oliviviridis</name>
    <dbReference type="NCBI Taxonomy" id="1471590"/>
    <lineage>
        <taxon>Bacteria</taxon>
        <taxon>Bacillati</taxon>
        <taxon>Actinomycetota</taxon>
        <taxon>Actinomycetes</taxon>
        <taxon>Pseudonocardiales</taxon>
        <taxon>Pseudonocardiaceae</taxon>
        <taxon>Amycolatopsis</taxon>
    </lineage>
</organism>
<feature type="transmembrane region" description="Helical" evidence="3">
    <location>
        <begin position="6"/>
        <end position="23"/>
    </location>
</feature>
<evidence type="ECO:0000256" key="3">
    <source>
        <dbReference type="SAM" id="Phobius"/>
    </source>
</evidence>
<keyword evidence="3" id="KW-0472">Membrane</keyword>
<dbReference type="PANTHER" id="PTHR22683:SF41">
    <property type="entry name" value="DNA TRANSLOCASE FTSK"/>
    <property type="match status" value="1"/>
</dbReference>
<keyword evidence="5" id="KW-0132">Cell division</keyword>
<dbReference type="SUPFAM" id="SSF52540">
    <property type="entry name" value="P-loop containing nucleoside triphosphate hydrolases"/>
    <property type="match status" value="1"/>
</dbReference>
<feature type="transmembrane region" description="Helical" evidence="3">
    <location>
        <begin position="30"/>
        <end position="51"/>
    </location>
</feature>
<evidence type="ECO:0000256" key="2">
    <source>
        <dbReference type="ARBA" id="ARBA00022840"/>
    </source>
</evidence>
<keyword evidence="1" id="KW-0547">Nucleotide-binding</keyword>
<keyword evidence="5" id="KW-0131">Cell cycle</keyword>
<dbReference type="RefSeq" id="WP_191257041.1">
    <property type="nucleotide sequence ID" value="NZ_BNAY01000006.1"/>
</dbReference>
<dbReference type="Pfam" id="PF01580">
    <property type="entry name" value="FtsK_SpoIIIE"/>
    <property type="match status" value="1"/>
</dbReference>
<reference evidence="6" key="1">
    <citation type="journal article" date="2019" name="Int. J. Syst. Evol. Microbiol.">
        <title>The Global Catalogue of Microorganisms (GCM) 10K type strain sequencing project: providing services to taxonomists for standard genome sequencing and annotation.</title>
        <authorList>
            <consortium name="The Broad Institute Genomics Platform"/>
            <consortium name="The Broad Institute Genome Sequencing Center for Infectious Disease"/>
            <person name="Wu L."/>
            <person name="Ma J."/>
        </authorList>
    </citation>
    <scope>NUCLEOTIDE SEQUENCE [LARGE SCALE GENOMIC DNA]</scope>
    <source>
        <strain evidence="6">CGMCC 4.7683</strain>
    </source>
</reference>
<evidence type="ECO:0000256" key="1">
    <source>
        <dbReference type="ARBA" id="ARBA00022741"/>
    </source>
</evidence>
<dbReference type="Proteomes" id="UP000635387">
    <property type="component" value="Unassembled WGS sequence"/>
</dbReference>
<evidence type="ECO:0000313" key="6">
    <source>
        <dbReference type="Proteomes" id="UP000635387"/>
    </source>
</evidence>
<comment type="caution">
    <text evidence="5">The sequence shown here is derived from an EMBL/GenBank/DDBJ whole genome shotgun (WGS) entry which is preliminary data.</text>
</comment>
<name>A0ABQ3LTF6_9PSEU</name>
<feature type="transmembrane region" description="Helical" evidence="3">
    <location>
        <begin position="71"/>
        <end position="98"/>
    </location>
</feature>
<proteinExistence type="predicted"/>
<dbReference type="Gene3D" id="3.40.50.300">
    <property type="entry name" value="P-loop containing nucleotide triphosphate hydrolases"/>
    <property type="match status" value="1"/>
</dbReference>
<feature type="domain" description="FtsK" evidence="4">
    <location>
        <begin position="256"/>
        <end position="363"/>
    </location>
</feature>
<keyword evidence="2" id="KW-0067">ATP-binding</keyword>
<keyword evidence="6" id="KW-1185">Reference proteome</keyword>
<protein>
    <submittedName>
        <fullName evidence="5">Cell division protein FtsK</fullName>
    </submittedName>
</protein>
<keyword evidence="3" id="KW-1133">Transmembrane helix</keyword>
<dbReference type="GO" id="GO:0051301">
    <property type="term" value="P:cell division"/>
    <property type="evidence" value="ECO:0007669"/>
    <property type="project" value="UniProtKB-KW"/>
</dbReference>
<dbReference type="PANTHER" id="PTHR22683">
    <property type="entry name" value="SPORULATION PROTEIN RELATED"/>
    <property type="match status" value="1"/>
</dbReference>
<dbReference type="InterPro" id="IPR027417">
    <property type="entry name" value="P-loop_NTPase"/>
</dbReference>
<sequence length="522" mass="57371">MNTNGIGVLLIGGGVLGVVVWLLHKIGRALATILEVLAAAALVFIALWWLLKSLLWLGKQVITRWRTSLTVVAIMAWWQYLGWLSLAIVTASVVAVLASWRLLDVVSYDHHCGRFLRSWWMRWAVYARKLPAWLHACGLSIRDETLPVEVTVNLVGRRRLLSRKAASASRAVQVPKVLKVRSGPSWDEVRVQLVPGQKPEDFDEAARALAVARKVKRCQVRELEPNVVSIDFQRRDLLKSAVTSLPVPDLVSPDGLGVDLRHVWSGTTEYGSDWRVPLVGSGAHCLTAGATGSGKNSVMWCPLVSAAPAIRSGVVRVSGIDPKGMELAYGRGIFARYAVTGKQALELLDGLLEEMEARKHEFAGRVRMIPISVEHPLEVLEFDEIGALTKYTDRKTRDAIVEKVALLTTQGRALGITVRGYVQEPTKDTVPVRELFPRRVCLRVTSKTHVGMVLGDGAYERGAWANRIGDSEAGVGYVWGEGVREPLRVRAGWVADEEIKALENYVTNCGAHVVGLSEGRAA</sequence>
<accession>A0ABQ3LTF6</accession>